<name>A0A4V5ZXQ8_STECR</name>
<evidence type="ECO:0000313" key="2">
    <source>
        <dbReference type="EMBL" id="TKR60695.1"/>
    </source>
</evidence>
<dbReference type="OrthoDB" id="5844431at2759"/>
<dbReference type="STRING" id="34508.A0A4V5ZXQ8"/>
<gene>
    <name evidence="2" type="ORF">L596_027901</name>
</gene>
<protein>
    <submittedName>
        <fullName evidence="2">Uncharacterized protein</fullName>
    </submittedName>
</protein>
<evidence type="ECO:0000256" key="1">
    <source>
        <dbReference type="SAM" id="MobiDB-lite"/>
    </source>
</evidence>
<evidence type="ECO:0000313" key="3">
    <source>
        <dbReference type="Proteomes" id="UP000298663"/>
    </source>
</evidence>
<dbReference type="EMBL" id="AZBU02000011">
    <property type="protein sequence ID" value="TKR60695.1"/>
    <property type="molecule type" value="Genomic_DNA"/>
</dbReference>
<proteinExistence type="predicted"/>
<keyword evidence="3" id="KW-1185">Reference proteome</keyword>
<reference evidence="2 3" key="1">
    <citation type="journal article" date="2015" name="Genome Biol.">
        <title>Comparative genomics of Steinernema reveals deeply conserved gene regulatory networks.</title>
        <authorList>
            <person name="Dillman A.R."/>
            <person name="Macchietto M."/>
            <person name="Porter C.F."/>
            <person name="Rogers A."/>
            <person name="Williams B."/>
            <person name="Antoshechkin I."/>
            <person name="Lee M.M."/>
            <person name="Goodwin Z."/>
            <person name="Lu X."/>
            <person name="Lewis E.E."/>
            <person name="Goodrich-Blair H."/>
            <person name="Stock S.P."/>
            <person name="Adams B.J."/>
            <person name="Sternberg P.W."/>
            <person name="Mortazavi A."/>
        </authorList>
    </citation>
    <scope>NUCLEOTIDE SEQUENCE [LARGE SCALE GENOMIC DNA]</scope>
    <source>
        <strain evidence="2 3">ALL</strain>
    </source>
</reference>
<feature type="region of interest" description="Disordered" evidence="1">
    <location>
        <begin position="59"/>
        <end position="78"/>
    </location>
</feature>
<dbReference type="AlphaFoldDB" id="A0A4V5ZXQ8"/>
<feature type="compositionally biased region" description="Basic and acidic residues" evidence="1">
    <location>
        <begin position="59"/>
        <end position="68"/>
    </location>
</feature>
<sequence>MTTAIAFCTFASSASKSGAGGAPKGVAAYRSSLHDLLSREECSTFVKLLEEKRGIEKKPHIIRKREDSNAADQSPSGARGPVIVSTLPALSQQQALIKTLREHLIEHVCFATRNVDTIFQFGDTRLITFLPVGLFGQVICSAPNYANRLEFMTRVQKHSSAVLNALFKLDVLNDGNGFSSADFAPGILAKEETESRAKKFLEAGFPSDLTYGLSFTPRRSIQLGDVAISTHSAVKEEKNALLKFVFWMEETGKLKKKQKLKDVLRDWFPGEKPKTECEVGSLTAKDFVVLFAVAMRNIQAEKSSSAFYESYKKFEAIFLPEKKEEEYFD</sequence>
<dbReference type="Proteomes" id="UP000298663">
    <property type="component" value="Unassembled WGS sequence"/>
</dbReference>
<accession>A0A4V5ZXQ8</accession>
<comment type="caution">
    <text evidence="2">The sequence shown here is derived from an EMBL/GenBank/DDBJ whole genome shotgun (WGS) entry which is preliminary data.</text>
</comment>
<organism evidence="2 3">
    <name type="scientific">Steinernema carpocapsae</name>
    <name type="common">Entomopathogenic nematode</name>
    <dbReference type="NCBI Taxonomy" id="34508"/>
    <lineage>
        <taxon>Eukaryota</taxon>
        <taxon>Metazoa</taxon>
        <taxon>Ecdysozoa</taxon>
        <taxon>Nematoda</taxon>
        <taxon>Chromadorea</taxon>
        <taxon>Rhabditida</taxon>
        <taxon>Tylenchina</taxon>
        <taxon>Panagrolaimomorpha</taxon>
        <taxon>Strongyloidoidea</taxon>
        <taxon>Steinernematidae</taxon>
        <taxon>Steinernema</taxon>
    </lineage>
</organism>
<reference evidence="2 3" key="2">
    <citation type="journal article" date="2019" name="G3 (Bethesda)">
        <title>Hybrid Assembly of the Genome of the Entomopathogenic Nematode Steinernema carpocapsae Identifies the X-Chromosome.</title>
        <authorList>
            <person name="Serra L."/>
            <person name="Macchietto M."/>
            <person name="Macias-Munoz A."/>
            <person name="McGill C.J."/>
            <person name="Rodriguez I.M."/>
            <person name="Rodriguez B."/>
            <person name="Murad R."/>
            <person name="Mortazavi A."/>
        </authorList>
    </citation>
    <scope>NUCLEOTIDE SEQUENCE [LARGE SCALE GENOMIC DNA]</scope>
    <source>
        <strain evidence="2 3">ALL</strain>
    </source>
</reference>